<keyword evidence="2" id="KW-0540">Nuclease</keyword>
<dbReference type="Pfam" id="PF03372">
    <property type="entry name" value="Exo_endo_phos"/>
    <property type="match status" value="1"/>
</dbReference>
<feature type="domain" description="Endonuclease/exonuclease/phosphatase" evidence="1">
    <location>
        <begin position="19"/>
        <end position="247"/>
    </location>
</feature>
<name>A0A485LXI4_9ZZZZ</name>
<protein>
    <submittedName>
        <fullName evidence="2">Endonuclease/Exonuclease/phosphatase family protein</fullName>
    </submittedName>
</protein>
<dbReference type="InterPro" id="IPR051916">
    <property type="entry name" value="GPI-anchor_lipid_remodeler"/>
</dbReference>
<proteinExistence type="predicted"/>
<dbReference type="Gene3D" id="3.60.10.10">
    <property type="entry name" value="Endonuclease/exonuclease/phosphatase"/>
    <property type="match status" value="1"/>
</dbReference>
<dbReference type="PANTHER" id="PTHR14859">
    <property type="entry name" value="CALCOFLUOR WHITE HYPERSENSITIVE PROTEIN PRECURSOR"/>
    <property type="match status" value="1"/>
</dbReference>
<dbReference type="PANTHER" id="PTHR14859:SF15">
    <property type="entry name" value="ENDONUCLEASE_EXONUCLEASE_PHOSPHATASE DOMAIN-CONTAINING PROTEIN"/>
    <property type="match status" value="1"/>
</dbReference>
<sequence length="274" mass="30850">MHVVAPFHDHSKGIRLRLLSYNIQVGIAATGFSDYVFHGWKHLLPSTQRLKNLRRIARMIRDFDIVGLQELDSGSLRSGFINHAEYLAREAKFPHWCDKTNRKLWKMARHSMGLLSRYAPIGVSRHDLPARLSGRGALVARFGNPENPLVLVLAHLSLGRNARCFQMEYLSGLIRGCKHVILMGDLNCSPDSRELSRFLRETGLRMSYPALFTYPSWKPKKHLDHILVSPTIVTGPVEALSYTLSDHLPITMEVSLPEEVLLPGGSKGRKAQAA</sequence>
<accession>A0A485LXI4</accession>
<evidence type="ECO:0000313" key="2">
    <source>
        <dbReference type="EMBL" id="VFU13297.1"/>
    </source>
</evidence>
<dbReference type="GO" id="GO:0006506">
    <property type="term" value="P:GPI anchor biosynthetic process"/>
    <property type="evidence" value="ECO:0007669"/>
    <property type="project" value="TreeGrafter"/>
</dbReference>
<dbReference type="GO" id="GO:0004527">
    <property type="term" value="F:exonuclease activity"/>
    <property type="evidence" value="ECO:0007669"/>
    <property type="project" value="UniProtKB-KW"/>
</dbReference>
<dbReference type="EMBL" id="CAADRM010000078">
    <property type="protein sequence ID" value="VFU13297.1"/>
    <property type="molecule type" value="Genomic_DNA"/>
</dbReference>
<keyword evidence="2" id="KW-0255">Endonuclease</keyword>
<gene>
    <name evidence="2" type="ORF">SCFA_170020</name>
</gene>
<dbReference type="GO" id="GO:0004519">
    <property type="term" value="F:endonuclease activity"/>
    <property type="evidence" value="ECO:0007669"/>
    <property type="project" value="UniProtKB-KW"/>
</dbReference>
<dbReference type="GO" id="GO:0016020">
    <property type="term" value="C:membrane"/>
    <property type="evidence" value="ECO:0007669"/>
    <property type="project" value="GOC"/>
</dbReference>
<dbReference type="InterPro" id="IPR005135">
    <property type="entry name" value="Endo/exonuclease/phosphatase"/>
</dbReference>
<dbReference type="SUPFAM" id="SSF56219">
    <property type="entry name" value="DNase I-like"/>
    <property type="match status" value="1"/>
</dbReference>
<dbReference type="InterPro" id="IPR036691">
    <property type="entry name" value="Endo/exonu/phosph_ase_sf"/>
</dbReference>
<keyword evidence="2" id="KW-0378">Hydrolase</keyword>
<organism evidence="2">
    <name type="scientific">anaerobic digester metagenome</name>
    <dbReference type="NCBI Taxonomy" id="1263854"/>
    <lineage>
        <taxon>unclassified sequences</taxon>
        <taxon>metagenomes</taxon>
        <taxon>ecological metagenomes</taxon>
    </lineage>
</organism>
<reference evidence="2" key="1">
    <citation type="submission" date="2019-03" db="EMBL/GenBank/DDBJ databases">
        <authorList>
            <person name="Hao L."/>
        </authorList>
    </citation>
    <scope>NUCLEOTIDE SEQUENCE</scope>
</reference>
<evidence type="ECO:0000259" key="1">
    <source>
        <dbReference type="Pfam" id="PF03372"/>
    </source>
</evidence>
<keyword evidence="2" id="KW-0269">Exonuclease</keyword>
<dbReference type="AlphaFoldDB" id="A0A485LXI4"/>